<name>A0A939GKX6_9BACT</name>
<evidence type="ECO:0000256" key="2">
    <source>
        <dbReference type="SAM" id="SignalP"/>
    </source>
</evidence>
<dbReference type="Pfam" id="PF22725">
    <property type="entry name" value="GFO_IDH_MocA_C3"/>
    <property type="match status" value="1"/>
</dbReference>
<dbReference type="InterPro" id="IPR055170">
    <property type="entry name" value="GFO_IDH_MocA-like_dom"/>
</dbReference>
<dbReference type="EMBL" id="JAFMYV010000009">
    <property type="protein sequence ID" value="MBO0938298.1"/>
    <property type="molecule type" value="Genomic_DNA"/>
</dbReference>
<dbReference type="Gene3D" id="3.30.360.10">
    <property type="entry name" value="Dihydrodipicolinate Reductase, domain 2"/>
    <property type="match status" value="1"/>
</dbReference>
<dbReference type="PROSITE" id="PS51318">
    <property type="entry name" value="TAT"/>
    <property type="match status" value="1"/>
</dbReference>
<dbReference type="InterPro" id="IPR036291">
    <property type="entry name" value="NAD(P)-bd_dom_sf"/>
</dbReference>
<dbReference type="Gene3D" id="3.40.50.720">
    <property type="entry name" value="NAD(P)-binding Rossmann-like Domain"/>
    <property type="match status" value="1"/>
</dbReference>
<keyword evidence="6" id="KW-1185">Reference proteome</keyword>
<comment type="caution">
    <text evidence="5">The sequence shown here is derived from an EMBL/GenBank/DDBJ whole genome shotgun (WGS) entry which is preliminary data.</text>
</comment>
<evidence type="ECO:0000259" key="3">
    <source>
        <dbReference type="Pfam" id="PF01408"/>
    </source>
</evidence>
<dbReference type="SUPFAM" id="SSF51735">
    <property type="entry name" value="NAD(P)-binding Rossmann-fold domains"/>
    <property type="match status" value="1"/>
</dbReference>
<feature type="domain" description="GFO/IDH/MocA-like oxidoreductase" evidence="4">
    <location>
        <begin position="177"/>
        <end position="302"/>
    </location>
</feature>
<dbReference type="InterPro" id="IPR006311">
    <property type="entry name" value="TAT_signal"/>
</dbReference>
<dbReference type="SUPFAM" id="SSF55347">
    <property type="entry name" value="Glyceraldehyde-3-phosphate dehydrogenase-like, C-terminal domain"/>
    <property type="match status" value="1"/>
</dbReference>
<accession>A0A939GKX6</accession>
<keyword evidence="2" id="KW-0732">Signal</keyword>
<dbReference type="GO" id="GO:0000166">
    <property type="term" value="F:nucleotide binding"/>
    <property type="evidence" value="ECO:0007669"/>
    <property type="project" value="InterPro"/>
</dbReference>
<gene>
    <name evidence="5" type="ORF">J2I47_17235</name>
</gene>
<proteinExistence type="predicted"/>
<sequence>MKHNNRRQFIRHSMASAAGLVALPELALSAPPKPALIPITYTGAARMRFSVIGINHGHIYSMVNALLRNGGELVSVYAVEPDLLAQFTKQFPQAKVARSQAEILDDKSIQLIASSAIPAERAVIGIAAMRHGKDVMVDKPGITSLEQLAEVRKVQRETKRIYSISYSERFENQATVKAGELVKAGAIGNVIQTIGLGPHRMTPKSRPEWFFDQKHYGGILCDIGSHQCDQFLFFTGSNTADVVAAQTGNVHYPQYPHFQDFGDLMLRGNGGMGYVRVDWFTPDGLSTWGDGRLTILGTDGYMELRKYVDIGGRTGGSHLFLVNQKETKHIDCSQEPLPYGGQLIDDVLNRTETAMTQAHCFLATELALKAQKKAEVIKLSK</sequence>
<dbReference type="Pfam" id="PF01408">
    <property type="entry name" value="GFO_IDH_MocA"/>
    <property type="match status" value="1"/>
</dbReference>
<feature type="chain" id="PRO_5037865156" evidence="2">
    <location>
        <begin position="28"/>
        <end position="381"/>
    </location>
</feature>
<feature type="signal peptide" evidence="2">
    <location>
        <begin position="1"/>
        <end position="27"/>
    </location>
</feature>
<reference evidence="5" key="1">
    <citation type="submission" date="2021-03" db="EMBL/GenBank/DDBJ databases">
        <title>Fibrella sp. HMF5335 genome sequencing and assembly.</title>
        <authorList>
            <person name="Kang H."/>
            <person name="Kim H."/>
            <person name="Bae S."/>
            <person name="Joh K."/>
        </authorList>
    </citation>
    <scope>NUCLEOTIDE SEQUENCE</scope>
    <source>
        <strain evidence="5">HMF5335</strain>
    </source>
</reference>
<dbReference type="InterPro" id="IPR000683">
    <property type="entry name" value="Gfo/Idh/MocA-like_OxRdtase_N"/>
</dbReference>
<evidence type="ECO:0000313" key="5">
    <source>
        <dbReference type="EMBL" id="MBO0938298.1"/>
    </source>
</evidence>
<dbReference type="Proteomes" id="UP000664034">
    <property type="component" value="Unassembled WGS sequence"/>
</dbReference>
<dbReference type="PANTHER" id="PTHR43818:SF11">
    <property type="entry name" value="BCDNA.GH03377"/>
    <property type="match status" value="1"/>
</dbReference>
<dbReference type="RefSeq" id="WP_207365839.1">
    <property type="nucleotide sequence ID" value="NZ_JAFMYV010000009.1"/>
</dbReference>
<dbReference type="AlphaFoldDB" id="A0A939GKX6"/>
<dbReference type="PANTHER" id="PTHR43818">
    <property type="entry name" value="BCDNA.GH03377"/>
    <property type="match status" value="1"/>
</dbReference>
<organism evidence="5 6">
    <name type="scientific">Fibrella rubiginis</name>
    <dbReference type="NCBI Taxonomy" id="2817060"/>
    <lineage>
        <taxon>Bacteria</taxon>
        <taxon>Pseudomonadati</taxon>
        <taxon>Bacteroidota</taxon>
        <taxon>Cytophagia</taxon>
        <taxon>Cytophagales</taxon>
        <taxon>Spirosomataceae</taxon>
        <taxon>Fibrella</taxon>
    </lineage>
</organism>
<dbReference type="InterPro" id="IPR050463">
    <property type="entry name" value="Gfo/Idh/MocA_oxidrdct_glycsds"/>
</dbReference>
<evidence type="ECO:0000259" key="4">
    <source>
        <dbReference type="Pfam" id="PF22725"/>
    </source>
</evidence>
<feature type="domain" description="Gfo/Idh/MocA-like oxidoreductase N-terminal" evidence="3">
    <location>
        <begin position="48"/>
        <end position="165"/>
    </location>
</feature>
<dbReference type="GO" id="GO:0016491">
    <property type="term" value="F:oxidoreductase activity"/>
    <property type="evidence" value="ECO:0007669"/>
    <property type="project" value="UniProtKB-KW"/>
</dbReference>
<evidence type="ECO:0000256" key="1">
    <source>
        <dbReference type="ARBA" id="ARBA00023002"/>
    </source>
</evidence>
<evidence type="ECO:0000313" key="6">
    <source>
        <dbReference type="Proteomes" id="UP000664034"/>
    </source>
</evidence>
<keyword evidence="1" id="KW-0560">Oxidoreductase</keyword>
<protein>
    <submittedName>
        <fullName evidence="5">Gfo/Idh/MocA family oxidoreductase</fullName>
    </submittedName>
</protein>